<evidence type="ECO:0000256" key="5">
    <source>
        <dbReference type="SAM" id="MobiDB-lite"/>
    </source>
</evidence>
<feature type="region of interest" description="Disordered" evidence="5">
    <location>
        <begin position="539"/>
        <end position="563"/>
    </location>
</feature>
<evidence type="ECO:0000313" key="11">
    <source>
        <dbReference type="Proteomes" id="UP000006683"/>
    </source>
</evidence>
<proteinExistence type="predicted"/>
<dbReference type="GO" id="GO:0016020">
    <property type="term" value="C:membrane"/>
    <property type="evidence" value="ECO:0007669"/>
    <property type="project" value="UniProtKB-SubCell"/>
</dbReference>
<dbReference type="KEGG" id="fbl:Fbal_0357"/>
<dbReference type="STRING" id="550540.Fbal_0357"/>
<feature type="transmembrane region" description="Helical" evidence="6">
    <location>
        <begin position="127"/>
        <end position="145"/>
    </location>
</feature>
<dbReference type="GeneID" id="67180609"/>
<dbReference type="PANTHER" id="PTHR37422:SF13">
    <property type="entry name" value="LIPOPOLYSACCHARIDE BIOSYNTHESIS PROTEIN PA4999-RELATED"/>
    <property type="match status" value="1"/>
</dbReference>
<dbReference type="PANTHER" id="PTHR37422">
    <property type="entry name" value="TEICHURONIC ACID BIOSYNTHESIS PROTEIN TUAE"/>
    <property type="match status" value="1"/>
</dbReference>
<evidence type="ECO:0000259" key="9">
    <source>
        <dbReference type="Pfam" id="PF15864"/>
    </source>
</evidence>
<comment type="subcellular location">
    <subcellularLocation>
        <location evidence="1">Membrane</location>
        <topology evidence="1">Multi-pass membrane protein</topology>
    </subcellularLocation>
</comment>
<feature type="transmembrane region" description="Helical" evidence="6">
    <location>
        <begin position="98"/>
        <end position="115"/>
    </location>
</feature>
<feature type="domain" description="Virulence factor membrane-bound polymerase C-terminal" evidence="8">
    <location>
        <begin position="365"/>
        <end position="541"/>
    </location>
</feature>
<dbReference type="EMBL" id="CP002209">
    <property type="protein sequence ID" value="ADN74571.1"/>
    <property type="molecule type" value="Genomic_DNA"/>
</dbReference>
<dbReference type="InterPro" id="IPR031726">
    <property type="entry name" value="PglL_A"/>
</dbReference>
<feature type="transmembrane region" description="Helical" evidence="6">
    <location>
        <begin position="71"/>
        <end position="92"/>
    </location>
</feature>
<feature type="transmembrane region" description="Helical" evidence="6">
    <location>
        <begin position="165"/>
        <end position="185"/>
    </location>
</feature>
<feature type="transmembrane region" description="Helical" evidence="6">
    <location>
        <begin position="12"/>
        <end position="29"/>
    </location>
</feature>
<evidence type="ECO:0000313" key="10">
    <source>
        <dbReference type="EMBL" id="ADN74571.1"/>
    </source>
</evidence>
<dbReference type="Pfam" id="PF11846">
    <property type="entry name" value="Wzy_C_2"/>
    <property type="match status" value="1"/>
</dbReference>
<dbReference type="InterPro" id="IPR021797">
    <property type="entry name" value="Wzy_C_2"/>
</dbReference>
<evidence type="ECO:0000256" key="1">
    <source>
        <dbReference type="ARBA" id="ARBA00004141"/>
    </source>
</evidence>
<dbReference type="Pfam" id="PF15864">
    <property type="entry name" value="PglL_A"/>
    <property type="match status" value="1"/>
</dbReference>
<feature type="transmembrane region" description="Helical" evidence="6">
    <location>
        <begin position="219"/>
        <end position="235"/>
    </location>
</feature>
<dbReference type="InterPro" id="IPR007016">
    <property type="entry name" value="O-antigen_ligase-rel_domated"/>
</dbReference>
<dbReference type="InterPro" id="IPR051533">
    <property type="entry name" value="WaaL-like"/>
</dbReference>
<reference evidence="10 11" key="1">
    <citation type="journal article" date="2010" name="Stand. Genomic Sci.">
        <title>Complete genome sequence of Ferrimonas balearica type strain (PAT).</title>
        <authorList>
            <person name="Nolan M."/>
            <person name="Sikorski J."/>
            <person name="Davenport K."/>
            <person name="Lucas S."/>
            <person name="Glavina Del Rio T."/>
            <person name="Tice H."/>
            <person name="Cheng J."/>
            <person name="Goodwin L."/>
            <person name="Pitluck S."/>
            <person name="Liolios K."/>
            <person name="Ivanova N."/>
            <person name="Mavromatis K."/>
            <person name="Ovchinnikova G."/>
            <person name="Pati A."/>
            <person name="Chen A."/>
            <person name="Palaniappan K."/>
            <person name="Land M."/>
            <person name="Hauser L."/>
            <person name="Chang Y."/>
            <person name="Jeffries C."/>
            <person name="Tapia R."/>
            <person name="Brettin T."/>
            <person name="Detter J."/>
            <person name="Han C."/>
            <person name="Yasawong M."/>
            <person name="Rohde M."/>
            <person name="Tindall B."/>
            <person name="Goker M."/>
            <person name="Woyke T."/>
            <person name="Bristow J."/>
            <person name="Eisen J."/>
            <person name="Markowitz V."/>
            <person name="Hugenholtz P."/>
            <person name="Kyrpides N."/>
            <person name="Klenk H."/>
            <person name="Lapidus A."/>
        </authorList>
    </citation>
    <scope>NUCLEOTIDE SEQUENCE [LARGE SCALE GENOMIC DNA]</scope>
    <source>
        <strain evidence="11">DSM 9799 / CCM 4581 / KCTC 23876 / PAT</strain>
    </source>
</reference>
<feature type="transmembrane region" description="Helical" evidence="6">
    <location>
        <begin position="197"/>
        <end position="213"/>
    </location>
</feature>
<evidence type="ECO:0000259" key="8">
    <source>
        <dbReference type="Pfam" id="PF11846"/>
    </source>
</evidence>
<keyword evidence="4 6" id="KW-0472">Membrane</keyword>
<organism evidence="10 11">
    <name type="scientific">Ferrimonas balearica (strain DSM 9799 / CCM 4581 / KCTC 23876 / PAT)</name>
    <dbReference type="NCBI Taxonomy" id="550540"/>
    <lineage>
        <taxon>Bacteria</taxon>
        <taxon>Pseudomonadati</taxon>
        <taxon>Pseudomonadota</taxon>
        <taxon>Gammaproteobacteria</taxon>
        <taxon>Alteromonadales</taxon>
        <taxon>Ferrimonadaceae</taxon>
        <taxon>Ferrimonas</taxon>
    </lineage>
</organism>
<gene>
    <name evidence="10" type="ordered locus">Fbal_0357</name>
</gene>
<dbReference type="Proteomes" id="UP000006683">
    <property type="component" value="Chromosome"/>
</dbReference>
<dbReference type="eggNOG" id="COG3307">
    <property type="taxonomic scope" value="Bacteria"/>
</dbReference>
<dbReference type="RefSeq" id="WP_013343877.1">
    <property type="nucleotide sequence ID" value="NC_014541.1"/>
</dbReference>
<feature type="transmembrane region" description="Helical" evidence="6">
    <location>
        <begin position="242"/>
        <end position="258"/>
    </location>
</feature>
<feature type="transmembrane region" description="Helical" evidence="6">
    <location>
        <begin position="415"/>
        <end position="433"/>
    </location>
</feature>
<evidence type="ECO:0000256" key="4">
    <source>
        <dbReference type="ARBA" id="ARBA00023136"/>
    </source>
</evidence>
<feature type="transmembrane region" description="Helical" evidence="6">
    <location>
        <begin position="41"/>
        <end position="59"/>
    </location>
</feature>
<feature type="domain" description="Protein glycosylation ligase" evidence="9">
    <location>
        <begin position="162"/>
        <end position="187"/>
    </location>
</feature>
<name>E1SN72_FERBD</name>
<accession>E1SN72</accession>
<keyword evidence="3 6" id="KW-1133">Transmembrane helix</keyword>
<feature type="transmembrane region" description="Helical" evidence="6">
    <location>
        <begin position="329"/>
        <end position="353"/>
    </location>
</feature>
<dbReference type="HOGENOM" id="CLU_034284_0_0_6"/>
<evidence type="ECO:0000256" key="6">
    <source>
        <dbReference type="SAM" id="Phobius"/>
    </source>
</evidence>
<sequence length="563" mass="62792">MMTMTREGQLNRWYLGAWGLLWLLAMHYYQPNGGGSGLSLAFNTTSWMALALVLAVGAYQAARRGCLRFNALLPVSTLCLLALCLPLLWSPAPWAGTALPRYLGLFALLALLLCQQQMSLRPQQQRLFWRLVIAAGLIQTLFSLIQFLSPTWFPALMTSQRPVGIFQQTNLVATFIGATMAISYYRLQQETSQGWRRLSWLLILLGATAQWLIQSRTGVVGTTLALLGLSALLGWHLSKRLWALLVVGVVLGAALQALNQAPPRDNLEQPGYRTTLYGLSAELIAEHPWQGVGIGQFQPAFMEKQAQHQAGAGDYPYWSTASSHPHNELLFWGVEGGLLPMVAILMFGLWVTYRVWRAGRLRHKALWLCLLPVLLHSQTEYPLYQSAPHLALFAVLVAAMVPGRWRRLTLRGEGVLRLSAPIMVVLVWAFMLTNLHTTYVAGQYYATKQPHYLVEIVNPFGQTRNINYLTTQALLRVGSPTALAQAEQLAHEEARLRPTIGSYALWQDSLWAQGRYDEAEQVRQRGQYLFRDQPKFQRAVTAPPTTSQSAARSLPASAAAPAH</sequence>
<evidence type="ECO:0000256" key="2">
    <source>
        <dbReference type="ARBA" id="ARBA00022692"/>
    </source>
</evidence>
<evidence type="ECO:0000256" key="3">
    <source>
        <dbReference type="ARBA" id="ARBA00022989"/>
    </source>
</evidence>
<protein>
    <submittedName>
        <fullName evidence="10">O-antigen polymerase</fullName>
    </submittedName>
</protein>
<dbReference type="OrthoDB" id="5596698at2"/>
<keyword evidence="11" id="KW-1185">Reference proteome</keyword>
<feature type="compositionally biased region" description="Low complexity" evidence="5">
    <location>
        <begin position="547"/>
        <end position="563"/>
    </location>
</feature>
<dbReference type="Pfam" id="PF04932">
    <property type="entry name" value="Wzy_C"/>
    <property type="match status" value="1"/>
</dbReference>
<dbReference type="AlphaFoldDB" id="E1SN72"/>
<evidence type="ECO:0000259" key="7">
    <source>
        <dbReference type="Pfam" id="PF04932"/>
    </source>
</evidence>
<feature type="domain" description="O-antigen ligase-related" evidence="7">
    <location>
        <begin position="202"/>
        <end position="343"/>
    </location>
</feature>
<keyword evidence="2 6" id="KW-0812">Transmembrane</keyword>